<dbReference type="EMBL" id="BDSA01000001">
    <property type="protein sequence ID" value="GBE59150.1"/>
    <property type="molecule type" value="Genomic_DNA"/>
</dbReference>
<gene>
    <name evidence="2" type="ORF">BOVATA_006430</name>
</gene>
<dbReference type="OrthoDB" id="346917at2759"/>
<dbReference type="AlphaFoldDB" id="A0A2H6K839"/>
<organism evidence="2 3">
    <name type="scientific">Babesia ovata</name>
    <dbReference type="NCBI Taxonomy" id="189622"/>
    <lineage>
        <taxon>Eukaryota</taxon>
        <taxon>Sar</taxon>
        <taxon>Alveolata</taxon>
        <taxon>Apicomplexa</taxon>
        <taxon>Aconoidasida</taxon>
        <taxon>Piroplasmida</taxon>
        <taxon>Babesiidae</taxon>
        <taxon>Babesia</taxon>
    </lineage>
</organism>
<sequence length="384" mass="41825">MLNAGVEEGAHSPVFGGRDGASTELPLAGLPRYRTIAEAPKLPAGEGAESVQLPEGALMGIIFNLEQERETYLEAVAVLHQQLLEAQEHCQQLSDSHEQIRRNLEAEVSEGWKEAEIWEARYRSVEQVAKCIGLDVAGLQKPANTKLCSSLEVKPTNRAISLNSDACTVVTIKDLHQTAAQQFNAESPRGARLRPVERLESPYDDHAPAKTGVVVRATSALESGNSILAEDAHSKVKDSITTWEATSSALSTRDVDRKGVHESSFTATLPKNRVLGHRKEFSIFRNSGDVTTEGFKPRRRNFLCGNSKRCCCSSPAGAPCSCCGSADIAPQHLTFTDPSTTNYHGWVYLNSPRTLSGRFDRSSMVIRNANIGSTLSLVFEATDF</sequence>
<dbReference type="Proteomes" id="UP000236319">
    <property type="component" value="Unassembled WGS sequence"/>
</dbReference>
<evidence type="ECO:0000313" key="2">
    <source>
        <dbReference type="EMBL" id="GBE59150.1"/>
    </source>
</evidence>
<proteinExistence type="predicted"/>
<keyword evidence="3" id="KW-1185">Reference proteome</keyword>
<dbReference type="VEuPathDB" id="PiroplasmaDB:BOVATA_006430"/>
<protein>
    <submittedName>
        <fullName evidence="2">Centromere F, putative</fullName>
    </submittedName>
</protein>
<accession>A0A2H6K839</accession>
<dbReference type="GeneID" id="39872920"/>
<reference evidence="2 3" key="1">
    <citation type="journal article" date="2017" name="BMC Genomics">
        <title>Whole-genome assembly of Babesia ovata and comparative genomics between closely related pathogens.</title>
        <authorList>
            <person name="Yamagishi J."/>
            <person name="Asada M."/>
            <person name="Hakimi H."/>
            <person name="Tanaka T.Q."/>
            <person name="Sugimoto C."/>
            <person name="Kawazu S."/>
        </authorList>
    </citation>
    <scope>NUCLEOTIDE SEQUENCE [LARGE SCALE GENOMIC DNA]</scope>
    <source>
        <strain evidence="2 3">Miyake</strain>
    </source>
</reference>
<feature type="region of interest" description="Disordered" evidence="1">
    <location>
        <begin position="1"/>
        <end position="21"/>
    </location>
</feature>
<evidence type="ECO:0000313" key="3">
    <source>
        <dbReference type="Proteomes" id="UP000236319"/>
    </source>
</evidence>
<dbReference type="RefSeq" id="XP_028865393.1">
    <property type="nucleotide sequence ID" value="XM_029009560.1"/>
</dbReference>
<name>A0A2H6K839_9APIC</name>
<comment type="caution">
    <text evidence="2">The sequence shown here is derived from an EMBL/GenBank/DDBJ whole genome shotgun (WGS) entry which is preliminary data.</text>
</comment>
<evidence type="ECO:0000256" key="1">
    <source>
        <dbReference type="SAM" id="MobiDB-lite"/>
    </source>
</evidence>